<comment type="caution">
    <text evidence="2">The sequence shown here is derived from an EMBL/GenBank/DDBJ whole genome shotgun (WGS) entry which is preliminary data.</text>
</comment>
<dbReference type="PANTHER" id="PTHR38447:SF1">
    <property type="entry name" value="RNA POLYMERASE-BINDING TRANSCRIPTION FACTOR CARD"/>
    <property type="match status" value="1"/>
</dbReference>
<dbReference type="AlphaFoldDB" id="A0A3L6ZKT2"/>
<dbReference type="PANTHER" id="PTHR38447">
    <property type="entry name" value="TRANSCRIPTION FACTOR YDEB-RELATED"/>
    <property type="match status" value="1"/>
</dbReference>
<proteinExistence type="predicted"/>
<accession>A0A3L6ZKT2</accession>
<dbReference type="InterPro" id="IPR042215">
    <property type="entry name" value="CarD-like_C"/>
</dbReference>
<dbReference type="EMBL" id="RCUV01000020">
    <property type="protein sequence ID" value="RLP68468.1"/>
    <property type="molecule type" value="Genomic_DNA"/>
</dbReference>
<dbReference type="Proteomes" id="UP000270299">
    <property type="component" value="Unassembled WGS sequence"/>
</dbReference>
<feature type="domain" description="CarD-like/TRCF RNAP-interacting" evidence="1">
    <location>
        <begin position="57"/>
        <end position="167"/>
    </location>
</feature>
<organism evidence="2 3">
    <name type="scientific">Mycetocola manganoxydans</name>
    <dbReference type="NCBI Taxonomy" id="699879"/>
    <lineage>
        <taxon>Bacteria</taxon>
        <taxon>Bacillati</taxon>
        <taxon>Actinomycetota</taxon>
        <taxon>Actinomycetes</taxon>
        <taxon>Micrococcales</taxon>
        <taxon>Microbacteriaceae</taxon>
        <taxon>Mycetocola</taxon>
    </lineage>
</organism>
<protein>
    <recommendedName>
        <fullName evidence="1">CarD-like/TRCF RNAP-interacting domain-containing protein</fullName>
    </recommendedName>
</protein>
<dbReference type="OrthoDB" id="4966216at2"/>
<dbReference type="SMART" id="SM01058">
    <property type="entry name" value="CarD_TRCF"/>
    <property type="match status" value="1"/>
</dbReference>
<dbReference type="Gene3D" id="1.20.58.1290">
    <property type="entry name" value="CarD-like, C-terminal domain"/>
    <property type="match status" value="1"/>
</dbReference>
<dbReference type="InterPro" id="IPR003711">
    <property type="entry name" value="CarD-like/TRCF_RID"/>
</dbReference>
<reference evidence="2 3" key="1">
    <citation type="submission" date="2018-10" db="EMBL/GenBank/DDBJ databases">
        <authorList>
            <person name="Li J."/>
        </authorList>
    </citation>
    <scope>NUCLEOTIDE SEQUENCE [LARGE SCALE GENOMIC DNA]</scope>
    <source>
        <strain evidence="2 3">CCTCC AB209002</strain>
    </source>
</reference>
<dbReference type="Pfam" id="PF02559">
    <property type="entry name" value="CarD_TRCF_RID"/>
    <property type="match status" value="1"/>
</dbReference>
<sequence>MLVQRVLPLPPSAVQATCQTPVRQWSEAKLAAPGHSRLCETPRPRALPAHPEEHSMQFTQGQTVVYPHHGPATVTEIFSRTVKGNVIEYLKLEVHESKLSVSVPVSKADQVGIRAVLDSAKMDALFDVLRAPTVDEEEKWSRRMKDNQEKIKVGDIFTIAGVVRDLSRRNDDKGLSLAERDLLRHAQGPLVTEIALSLDIAFDAAEAALHAALAEGSTDKTGGGSTAAA</sequence>
<dbReference type="InterPro" id="IPR052531">
    <property type="entry name" value="CarD-like_regulator"/>
</dbReference>
<dbReference type="SUPFAM" id="SSF141259">
    <property type="entry name" value="CarD-like"/>
    <property type="match status" value="1"/>
</dbReference>
<name>A0A3L6ZKT2_9MICO</name>
<dbReference type="Pfam" id="PF21095">
    <property type="entry name" value="CarD_C"/>
    <property type="match status" value="1"/>
</dbReference>
<dbReference type="InterPro" id="IPR036101">
    <property type="entry name" value="CarD-like/TRCF_RID_sf"/>
</dbReference>
<dbReference type="Gene3D" id="2.40.10.170">
    <property type="match status" value="1"/>
</dbReference>
<gene>
    <name evidence="2" type="ORF">D9V29_13365</name>
</gene>
<dbReference type="GO" id="GO:0009303">
    <property type="term" value="P:rRNA transcription"/>
    <property type="evidence" value="ECO:0007669"/>
    <property type="project" value="TreeGrafter"/>
</dbReference>
<keyword evidence="3" id="KW-1185">Reference proteome</keyword>
<dbReference type="InterPro" id="IPR048792">
    <property type="entry name" value="CarD_C"/>
</dbReference>
<evidence type="ECO:0000259" key="1">
    <source>
        <dbReference type="SMART" id="SM01058"/>
    </source>
</evidence>
<evidence type="ECO:0000313" key="3">
    <source>
        <dbReference type="Proteomes" id="UP000270299"/>
    </source>
</evidence>
<evidence type="ECO:0000313" key="2">
    <source>
        <dbReference type="EMBL" id="RLP68468.1"/>
    </source>
</evidence>